<accession>A0A2M3Z1X3</accession>
<evidence type="ECO:0000313" key="5">
    <source>
        <dbReference type="EMBL" id="MBW22532.1"/>
    </source>
</evidence>
<feature type="region of interest" description="Disordered" evidence="3">
    <location>
        <begin position="237"/>
        <end position="311"/>
    </location>
</feature>
<feature type="compositionally biased region" description="Gly residues" evidence="3">
    <location>
        <begin position="297"/>
        <end position="311"/>
    </location>
</feature>
<dbReference type="SUPFAM" id="SSF54791">
    <property type="entry name" value="Eukaryotic type KH-domain (KH-domain type I)"/>
    <property type="match status" value="3"/>
</dbReference>
<feature type="compositionally biased region" description="Polar residues" evidence="3">
    <location>
        <begin position="16"/>
        <end position="37"/>
    </location>
</feature>
<dbReference type="InterPro" id="IPR004088">
    <property type="entry name" value="KH_dom_type_1"/>
</dbReference>
<keyword evidence="1" id="KW-0677">Repeat</keyword>
<dbReference type="InterPro" id="IPR036612">
    <property type="entry name" value="KH_dom_type_1_sf"/>
</dbReference>
<feature type="domain" description="K Homology" evidence="4">
    <location>
        <begin position="373"/>
        <end position="443"/>
    </location>
</feature>
<dbReference type="Pfam" id="PF00013">
    <property type="entry name" value="KH_1"/>
    <property type="match status" value="3"/>
</dbReference>
<protein>
    <submittedName>
        <fullName evidence="5">Putative polyc-binding hnrnp-k protein hrb57a/hnrnp</fullName>
    </submittedName>
</protein>
<dbReference type="SMART" id="SM00322">
    <property type="entry name" value="KH"/>
    <property type="match status" value="3"/>
</dbReference>
<dbReference type="GO" id="GO:0003723">
    <property type="term" value="F:RNA binding"/>
    <property type="evidence" value="ECO:0007669"/>
    <property type="project" value="UniProtKB-UniRule"/>
</dbReference>
<keyword evidence="2" id="KW-0694">RNA-binding</keyword>
<dbReference type="AlphaFoldDB" id="A0A2M3Z1X3"/>
<organism evidence="5">
    <name type="scientific">Anopheles braziliensis</name>
    <dbReference type="NCBI Taxonomy" id="58242"/>
    <lineage>
        <taxon>Eukaryota</taxon>
        <taxon>Metazoa</taxon>
        <taxon>Ecdysozoa</taxon>
        <taxon>Arthropoda</taxon>
        <taxon>Hexapoda</taxon>
        <taxon>Insecta</taxon>
        <taxon>Pterygota</taxon>
        <taxon>Neoptera</taxon>
        <taxon>Endopterygota</taxon>
        <taxon>Diptera</taxon>
        <taxon>Nematocera</taxon>
        <taxon>Culicoidea</taxon>
        <taxon>Culicidae</taxon>
        <taxon>Anophelinae</taxon>
        <taxon>Anopheles</taxon>
    </lineage>
</organism>
<reference evidence="5" key="1">
    <citation type="submission" date="2018-01" db="EMBL/GenBank/DDBJ databases">
        <title>An insight into the sialome of Amazonian anophelines.</title>
        <authorList>
            <person name="Ribeiro J.M."/>
            <person name="Scarpassa V."/>
            <person name="Calvo E."/>
        </authorList>
    </citation>
    <scope>NUCLEOTIDE SEQUENCE</scope>
    <source>
        <tissue evidence="5">Salivary glands</tissue>
    </source>
</reference>
<dbReference type="CDD" id="cd22432">
    <property type="entry name" value="KH-I_HNRNPK_rpt1"/>
    <property type="match status" value="1"/>
</dbReference>
<name>A0A2M3Z1X3_9DIPT</name>
<feature type="compositionally biased region" description="Gly residues" evidence="3">
    <location>
        <begin position="242"/>
        <end position="255"/>
    </location>
</feature>
<feature type="region of interest" description="Disordered" evidence="3">
    <location>
        <begin position="1"/>
        <end position="56"/>
    </location>
</feature>
<dbReference type="GO" id="GO:0010468">
    <property type="term" value="P:regulation of gene expression"/>
    <property type="evidence" value="ECO:0007669"/>
    <property type="project" value="UniProtKB-ARBA"/>
</dbReference>
<proteinExistence type="predicted"/>
<sequence>MKRGNDDTSDGVNEEQIPTEQEGSNDEQSAKNNAQAEDSSDSSKSSVKRMRSEDQEVRLLIPSKMAGAIIGKGGHNIQKLRTEYQAQVNIGDCTGPERVLTIAADMETVTKVVKDVMKHLDRAGDNEYELRILIHLSLAGCVIGRGGSKIKEIKDEIGCRLKIFSNIPPQSTDRIAQVIGSEDQCLRTLNEIIKLVKGTPIKGPVHNYDPHNYDDMYADEYGGHGVGGGGSGAGGSTAFRNGAGGRGNGSGGATGTGYDRRGGGERFEDRGRSNRGGGGGYDRGNDRANRSVPGAIVGAGGAGGGSGAGAGAGMRDRDYINPWANPINGNNFGGSSGLGLGSLGSLNLGGAAGNLGNGSLGSFGGGNNGAMDNKTSTQVTIPKDLAGAIIGKGGGRIRRIRNESNAFIQIDEALPGSNDRIITITGTPKEIQAAQYMLQQSVRENLGTSTGQGFNRN</sequence>
<dbReference type="EMBL" id="GGFM01001781">
    <property type="protein sequence ID" value="MBW22532.1"/>
    <property type="molecule type" value="Transcribed_RNA"/>
</dbReference>
<evidence type="ECO:0000259" key="4">
    <source>
        <dbReference type="SMART" id="SM00322"/>
    </source>
</evidence>
<dbReference type="PANTHER" id="PTHR10288">
    <property type="entry name" value="KH DOMAIN CONTAINING RNA BINDING PROTEIN"/>
    <property type="match status" value="1"/>
</dbReference>
<feature type="domain" description="K Homology" evidence="4">
    <location>
        <begin position="126"/>
        <end position="197"/>
    </location>
</feature>
<feature type="compositionally biased region" description="Basic and acidic residues" evidence="3">
    <location>
        <begin position="258"/>
        <end position="272"/>
    </location>
</feature>
<dbReference type="PROSITE" id="PS50084">
    <property type="entry name" value="KH_TYPE_1"/>
    <property type="match status" value="3"/>
</dbReference>
<dbReference type="Gene3D" id="3.30.1370.10">
    <property type="entry name" value="K Homology domain, type 1"/>
    <property type="match status" value="3"/>
</dbReference>
<dbReference type="CDD" id="cd22434">
    <property type="entry name" value="KH-I_HNRNPK_rpt3"/>
    <property type="match status" value="1"/>
</dbReference>
<evidence type="ECO:0000256" key="1">
    <source>
        <dbReference type="ARBA" id="ARBA00022737"/>
    </source>
</evidence>
<evidence type="ECO:0000256" key="2">
    <source>
        <dbReference type="PROSITE-ProRule" id="PRU00117"/>
    </source>
</evidence>
<feature type="domain" description="K Homology" evidence="4">
    <location>
        <begin position="53"/>
        <end position="121"/>
    </location>
</feature>
<evidence type="ECO:0000256" key="3">
    <source>
        <dbReference type="SAM" id="MobiDB-lite"/>
    </source>
</evidence>
<dbReference type="InterPro" id="IPR004087">
    <property type="entry name" value="KH_dom"/>
</dbReference>